<dbReference type="AlphaFoldDB" id="A0AAD4ECN2"/>
<name>A0AAD4ECN2_9AGAM</name>
<sequence>MRGMSLYNVSMIRLFGAPNGLCSSITESKHIKAVKEPWRCSSRFKALGQMLLTNQHLDKVAAAHADFEACGMLCGSCLSEALRELQRCHNNDEDSESDDDAMAGTTLAGLPGRLQVHEPQNQSVEGDAGEVLDGPTAESHIELGVTPQCVLNIETLGLQLDLPHFPGMIQEFLHDQLHSTNPDPPHFDPMTAPIFLEKVTLFNSATATFYVPSDLSGTGGMCHEYIRSTPSWRGGPARHDCVFINMDADTDSPMGGLSVARVLCLFSFQYRTSYFPCAVVHWYSHILESRDPDTGMYIVTPGTTDNGTPDISIVHIDCVFCAAHLIPVYSTNFIACTISPHDSYDTFDSFYVNKYVDHHAFEIA</sequence>
<reference evidence="1" key="1">
    <citation type="journal article" date="2020" name="New Phytol.">
        <title>Comparative genomics reveals dynamic genome evolution in host specialist ectomycorrhizal fungi.</title>
        <authorList>
            <person name="Lofgren L.A."/>
            <person name="Nguyen N.H."/>
            <person name="Vilgalys R."/>
            <person name="Ruytinx J."/>
            <person name="Liao H.L."/>
            <person name="Branco S."/>
            <person name="Kuo A."/>
            <person name="LaButti K."/>
            <person name="Lipzen A."/>
            <person name="Andreopoulos W."/>
            <person name="Pangilinan J."/>
            <person name="Riley R."/>
            <person name="Hundley H."/>
            <person name="Na H."/>
            <person name="Barry K."/>
            <person name="Grigoriev I.V."/>
            <person name="Stajich J.E."/>
            <person name="Kennedy P.G."/>
        </authorList>
    </citation>
    <scope>NUCLEOTIDE SEQUENCE</scope>
    <source>
        <strain evidence="1">FC203</strain>
    </source>
</reference>
<dbReference type="RefSeq" id="XP_041229116.1">
    <property type="nucleotide sequence ID" value="XM_041366525.1"/>
</dbReference>
<gene>
    <name evidence="1" type="ORF">F5891DRAFT_1185154</name>
</gene>
<keyword evidence="2" id="KW-1185">Reference proteome</keyword>
<accession>A0AAD4ECN2</accession>
<evidence type="ECO:0000313" key="1">
    <source>
        <dbReference type="EMBL" id="KAG1903541.1"/>
    </source>
</evidence>
<organism evidence="1 2">
    <name type="scientific">Suillus fuscotomentosus</name>
    <dbReference type="NCBI Taxonomy" id="1912939"/>
    <lineage>
        <taxon>Eukaryota</taxon>
        <taxon>Fungi</taxon>
        <taxon>Dikarya</taxon>
        <taxon>Basidiomycota</taxon>
        <taxon>Agaricomycotina</taxon>
        <taxon>Agaricomycetes</taxon>
        <taxon>Agaricomycetidae</taxon>
        <taxon>Boletales</taxon>
        <taxon>Suillineae</taxon>
        <taxon>Suillaceae</taxon>
        <taxon>Suillus</taxon>
    </lineage>
</organism>
<dbReference type="GeneID" id="64660823"/>
<protein>
    <submittedName>
        <fullName evidence="1">Uncharacterized protein</fullName>
    </submittedName>
</protein>
<evidence type="ECO:0000313" key="2">
    <source>
        <dbReference type="Proteomes" id="UP001195769"/>
    </source>
</evidence>
<dbReference type="Proteomes" id="UP001195769">
    <property type="component" value="Unassembled WGS sequence"/>
</dbReference>
<dbReference type="EMBL" id="JABBWK010000012">
    <property type="protein sequence ID" value="KAG1903541.1"/>
    <property type="molecule type" value="Genomic_DNA"/>
</dbReference>
<comment type="caution">
    <text evidence="1">The sequence shown here is derived from an EMBL/GenBank/DDBJ whole genome shotgun (WGS) entry which is preliminary data.</text>
</comment>
<proteinExistence type="predicted"/>